<dbReference type="Pfam" id="PF02622">
    <property type="entry name" value="DUF179"/>
    <property type="match status" value="1"/>
</dbReference>
<evidence type="ECO:0000313" key="1">
    <source>
        <dbReference type="EMBL" id="QGA26062.1"/>
    </source>
</evidence>
<dbReference type="KEGG" id="sphe:GFH32_06895"/>
<dbReference type="Gene3D" id="3.40.1740.10">
    <property type="entry name" value="VC0467-like"/>
    <property type="match status" value="1"/>
</dbReference>
<evidence type="ECO:0000313" key="2">
    <source>
        <dbReference type="Proteomes" id="UP000326921"/>
    </source>
</evidence>
<dbReference type="Proteomes" id="UP000326921">
    <property type="component" value="Chromosome"/>
</dbReference>
<dbReference type="PANTHER" id="PTHR31984:SF17">
    <property type="entry name" value="TRANSCRIPTIONAL REGULATOR"/>
    <property type="match status" value="1"/>
</dbReference>
<sequence length="188" mass="21478">MFNEFIPKRGSLILSEPFMLDQNFERSVILLCEHDQESGTVGLILNHRSMLYLSDVIVGMDNTEVPLYFGGPVEGDALFFVHKAYDKLMSGNHIIDDLYWGGDFERLKELLNDGLISNEEVKLFLGYSGWSPNQLDEEIKLNSWAVHNSFNIDLAFITDGEDLWKEAIISMGPKYAHVANFPKRPEFN</sequence>
<reference evidence="1 2" key="1">
    <citation type="submission" date="2019-10" db="EMBL/GenBank/DDBJ databases">
        <authorList>
            <person name="Dong K."/>
        </authorList>
    </citation>
    <scope>NUCLEOTIDE SEQUENCE [LARGE SCALE GENOMIC DNA]</scope>
    <source>
        <strain evidence="2">dk4302</strain>
    </source>
</reference>
<name>A0A5Q0QET9_9SPHI</name>
<keyword evidence="2" id="KW-1185">Reference proteome</keyword>
<dbReference type="AlphaFoldDB" id="A0A5Q0QET9"/>
<accession>A0A5Q0QET9</accession>
<dbReference type="EMBL" id="CP045652">
    <property type="protein sequence ID" value="QGA26062.1"/>
    <property type="molecule type" value="Genomic_DNA"/>
</dbReference>
<dbReference type="RefSeq" id="WP_153510548.1">
    <property type="nucleotide sequence ID" value="NZ_CP045652.1"/>
</dbReference>
<protein>
    <submittedName>
        <fullName evidence="1">YqgE/AlgH family protein</fullName>
    </submittedName>
</protein>
<proteinExistence type="predicted"/>
<organism evidence="1 2">
    <name type="scientific">Sphingobacterium zhuxiongii</name>
    <dbReference type="NCBI Taxonomy" id="2662364"/>
    <lineage>
        <taxon>Bacteria</taxon>
        <taxon>Pseudomonadati</taxon>
        <taxon>Bacteroidota</taxon>
        <taxon>Sphingobacteriia</taxon>
        <taxon>Sphingobacteriales</taxon>
        <taxon>Sphingobacteriaceae</taxon>
        <taxon>Sphingobacterium</taxon>
    </lineage>
</organism>
<dbReference type="SUPFAM" id="SSF143456">
    <property type="entry name" value="VC0467-like"/>
    <property type="match status" value="1"/>
</dbReference>
<gene>
    <name evidence="1" type="ORF">GFH32_06895</name>
</gene>
<dbReference type="PANTHER" id="PTHR31984">
    <property type="entry name" value="TRANSPORTER, PUTATIVE (DUF179)-RELATED"/>
    <property type="match status" value="1"/>
</dbReference>
<dbReference type="InterPro" id="IPR003774">
    <property type="entry name" value="AlgH-like"/>
</dbReference>